<reference evidence="1" key="1">
    <citation type="submission" date="2018-02" db="EMBL/GenBank/DDBJ databases">
        <title>Rhizophora mucronata_Transcriptome.</title>
        <authorList>
            <person name="Meera S.P."/>
            <person name="Sreeshan A."/>
            <person name="Augustine A."/>
        </authorList>
    </citation>
    <scope>NUCLEOTIDE SEQUENCE</scope>
    <source>
        <tissue evidence="1">Leaf</tissue>
    </source>
</reference>
<name>A0A2P2N5K8_RHIMU</name>
<evidence type="ECO:0000313" key="1">
    <source>
        <dbReference type="EMBL" id="MBX37715.1"/>
    </source>
</evidence>
<sequence length="51" mass="6101">MILYLSLIFQIYKPLVAIKHRETKTRLILPLSSQFLVEERSHLILHIFLQP</sequence>
<dbReference type="AlphaFoldDB" id="A0A2P2N5K8"/>
<accession>A0A2P2N5K8</accession>
<organism evidence="1">
    <name type="scientific">Rhizophora mucronata</name>
    <name type="common">Asiatic mangrove</name>
    <dbReference type="NCBI Taxonomy" id="61149"/>
    <lineage>
        <taxon>Eukaryota</taxon>
        <taxon>Viridiplantae</taxon>
        <taxon>Streptophyta</taxon>
        <taxon>Embryophyta</taxon>
        <taxon>Tracheophyta</taxon>
        <taxon>Spermatophyta</taxon>
        <taxon>Magnoliopsida</taxon>
        <taxon>eudicotyledons</taxon>
        <taxon>Gunneridae</taxon>
        <taxon>Pentapetalae</taxon>
        <taxon>rosids</taxon>
        <taxon>fabids</taxon>
        <taxon>Malpighiales</taxon>
        <taxon>Rhizophoraceae</taxon>
        <taxon>Rhizophora</taxon>
    </lineage>
</organism>
<dbReference type="EMBL" id="GGEC01057231">
    <property type="protein sequence ID" value="MBX37715.1"/>
    <property type="molecule type" value="Transcribed_RNA"/>
</dbReference>
<proteinExistence type="predicted"/>
<protein>
    <submittedName>
        <fullName evidence="1">Uncharacterized protein</fullName>
    </submittedName>
</protein>